<proteinExistence type="predicted"/>
<dbReference type="AlphaFoldDB" id="A0AAN9XYT0"/>
<name>A0AAN9XYT0_9HEMI</name>
<dbReference type="EMBL" id="JBBCAQ010000037">
    <property type="protein sequence ID" value="KAK7573475.1"/>
    <property type="molecule type" value="Genomic_DNA"/>
</dbReference>
<protein>
    <submittedName>
        <fullName evidence="2">Uncharacterized protein</fullName>
    </submittedName>
</protein>
<keyword evidence="3" id="KW-1185">Reference proteome</keyword>
<organism evidence="2 3">
    <name type="scientific">Parthenolecanium corni</name>
    <dbReference type="NCBI Taxonomy" id="536013"/>
    <lineage>
        <taxon>Eukaryota</taxon>
        <taxon>Metazoa</taxon>
        <taxon>Ecdysozoa</taxon>
        <taxon>Arthropoda</taxon>
        <taxon>Hexapoda</taxon>
        <taxon>Insecta</taxon>
        <taxon>Pterygota</taxon>
        <taxon>Neoptera</taxon>
        <taxon>Paraneoptera</taxon>
        <taxon>Hemiptera</taxon>
        <taxon>Sternorrhyncha</taxon>
        <taxon>Coccoidea</taxon>
        <taxon>Coccidae</taxon>
        <taxon>Parthenolecanium</taxon>
    </lineage>
</organism>
<evidence type="ECO:0000313" key="2">
    <source>
        <dbReference type="EMBL" id="KAK7573475.1"/>
    </source>
</evidence>
<accession>A0AAN9XYT0</accession>
<dbReference type="Proteomes" id="UP001367676">
    <property type="component" value="Unassembled WGS sequence"/>
</dbReference>
<comment type="caution">
    <text evidence="2">The sequence shown here is derived from an EMBL/GenBank/DDBJ whole genome shotgun (WGS) entry which is preliminary data.</text>
</comment>
<feature type="region of interest" description="Disordered" evidence="1">
    <location>
        <begin position="1"/>
        <end position="29"/>
    </location>
</feature>
<sequence>MPPSTQPTPRDKSPYPRRQKKYSGATRRDDNQVVSRILRAGDLFKSRHFRERAVVAAGVAAVVDYVKWAYG</sequence>
<reference evidence="2 3" key="1">
    <citation type="submission" date="2024-03" db="EMBL/GenBank/DDBJ databases">
        <title>Adaptation during the transition from Ophiocordyceps entomopathogen to insect associate is accompanied by gene loss and intensified selection.</title>
        <authorList>
            <person name="Ward C.M."/>
            <person name="Onetto C.A."/>
            <person name="Borneman A.R."/>
        </authorList>
    </citation>
    <scope>NUCLEOTIDE SEQUENCE [LARGE SCALE GENOMIC DNA]</scope>
    <source>
        <strain evidence="2">AWRI1</strain>
        <tissue evidence="2">Single Adult Female</tissue>
    </source>
</reference>
<evidence type="ECO:0000256" key="1">
    <source>
        <dbReference type="SAM" id="MobiDB-lite"/>
    </source>
</evidence>
<gene>
    <name evidence="2" type="ORF">V9T40_010666</name>
</gene>
<evidence type="ECO:0000313" key="3">
    <source>
        <dbReference type="Proteomes" id="UP001367676"/>
    </source>
</evidence>